<dbReference type="InterPro" id="IPR006926">
    <property type="entry name" value="Vps16_N"/>
</dbReference>
<evidence type="ECO:0000259" key="2">
    <source>
        <dbReference type="Pfam" id="PF04840"/>
    </source>
</evidence>
<dbReference type="Proteomes" id="UP000750334">
    <property type="component" value="Unassembled WGS sequence"/>
</dbReference>
<comment type="similarity">
    <text evidence="1">Belongs to the VPS16 family.</text>
</comment>
<dbReference type="GO" id="GO:0006886">
    <property type="term" value="P:intracellular protein transport"/>
    <property type="evidence" value="ECO:0007669"/>
    <property type="project" value="InterPro"/>
</dbReference>
<dbReference type="OrthoDB" id="1792at2759"/>
<dbReference type="Gene3D" id="1.10.150.780">
    <property type="entry name" value="Vps16, C-terminal region"/>
    <property type="match status" value="1"/>
</dbReference>
<dbReference type="GO" id="GO:0016197">
    <property type="term" value="P:endosomal transport"/>
    <property type="evidence" value="ECO:0007669"/>
    <property type="project" value="TreeGrafter"/>
</dbReference>
<dbReference type="InterPro" id="IPR016534">
    <property type="entry name" value="VPS16"/>
</dbReference>
<feature type="domain" description="Vps16 N-terminal" evidence="3">
    <location>
        <begin position="5"/>
        <end position="380"/>
    </location>
</feature>
<dbReference type="AlphaFoldDB" id="A0A9P6W9H0"/>
<dbReference type="InterPro" id="IPR038132">
    <property type="entry name" value="Vps16_C_sf"/>
</dbReference>
<accession>A0A9P6W9H0</accession>
<dbReference type="PIRSF" id="PIRSF007949">
    <property type="entry name" value="VPS16"/>
    <property type="match status" value="1"/>
</dbReference>
<evidence type="ECO:0008006" key="6">
    <source>
        <dbReference type="Google" id="ProtNLM"/>
    </source>
</evidence>
<keyword evidence="5" id="KW-1185">Reference proteome</keyword>
<comment type="caution">
    <text evidence="4">The sequence shown here is derived from an EMBL/GenBank/DDBJ whole genome shotgun (WGS) entry which is preliminary data.</text>
</comment>
<dbReference type="InterPro" id="IPR006925">
    <property type="entry name" value="Vps16_C"/>
</dbReference>
<reference evidence="4 5" key="1">
    <citation type="submission" date="2020-11" db="EMBL/GenBank/DDBJ databases">
        <title>Kefir isolates.</title>
        <authorList>
            <person name="Marcisauskas S."/>
            <person name="Kim Y."/>
            <person name="Blasche S."/>
        </authorList>
    </citation>
    <scope>NUCLEOTIDE SEQUENCE [LARGE SCALE GENOMIC DNA]</scope>
    <source>
        <strain evidence="4 5">OG2</strain>
    </source>
</reference>
<dbReference type="Pfam" id="PF04840">
    <property type="entry name" value="Vps16_C"/>
    <property type="match status" value="2"/>
</dbReference>
<evidence type="ECO:0000259" key="3">
    <source>
        <dbReference type="Pfam" id="PF04841"/>
    </source>
</evidence>
<evidence type="ECO:0000256" key="1">
    <source>
        <dbReference type="ARBA" id="ARBA00009250"/>
    </source>
</evidence>
<feature type="domain" description="Vps16 C-terminal" evidence="2">
    <location>
        <begin position="480"/>
        <end position="531"/>
    </location>
</feature>
<dbReference type="GO" id="GO:0003779">
    <property type="term" value="F:actin binding"/>
    <property type="evidence" value="ECO:0007669"/>
    <property type="project" value="TreeGrafter"/>
</dbReference>
<dbReference type="GO" id="GO:0005768">
    <property type="term" value="C:endosome"/>
    <property type="evidence" value="ECO:0007669"/>
    <property type="project" value="TreeGrafter"/>
</dbReference>
<gene>
    <name evidence="4" type="ORF">C6P45_004975</name>
</gene>
<organism evidence="4 5">
    <name type="scientific">Maudiozyma exigua</name>
    <name type="common">Yeast</name>
    <name type="synonym">Kazachstania exigua</name>
    <dbReference type="NCBI Taxonomy" id="34358"/>
    <lineage>
        <taxon>Eukaryota</taxon>
        <taxon>Fungi</taxon>
        <taxon>Dikarya</taxon>
        <taxon>Ascomycota</taxon>
        <taxon>Saccharomycotina</taxon>
        <taxon>Saccharomycetes</taxon>
        <taxon>Saccharomycetales</taxon>
        <taxon>Saccharomycetaceae</taxon>
        <taxon>Maudiozyma</taxon>
    </lineage>
</organism>
<dbReference type="Pfam" id="PF04841">
    <property type="entry name" value="Vps16_N"/>
    <property type="match status" value="1"/>
</dbReference>
<evidence type="ECO:0000313" key="4">
    <source>
        <dbReference type="EMBL" id="KAG0668129.1"/>
    </source>
</evidence>
<proteinExistence type="inferred from homology"/>
<dbReference type="PANTHER" id="PTHR12811:SF0">
    <property type="entry name" value="VACUOLAR PROTEIN SORTING-ASSOCIATED PROTEIN 16 HOMOLOG"/>
    <property type="match status" value="1"/>
</dbReference>
<name>A0A9P6W9H0_MAUEX</name>
<evidence type="ECO:0000313" key="5">
    <source>
        <dbReference type="Proteomes" id="UP000750334"/>
    </source>
</evidence>
<dbReference type="GO" id="GO:0042144">
    <property type="term" value="P:vacuole fusion, non-autophagic"/>
    <property type="evidence" value="ECO:0007669"/>
    <property type="project" value="TreeGrafter"/>
</dbReference>
<protein>
    <recommendedName>
        <fullName evidence="6">Vacuolar protein sorting-associated protein 16 homolog</fullName>
    </recommendedName>
</protein>
<dbReference type="SUPFAM" id="SSF50969">
    <property type="entry name" value="YVTN repeat-like/Quinoprotein amine dehydrogenase"/>
    <property type="match status" value="1"/>
</dbReference>
<dbReference type="GO" id="GO:0030897">
    <property type="term" value="C:HOPS complex"/>
    <property type="evidence" value="ECO:0007669"/>
    <property type="project" value="TreeGrafter"/>
</dbReference>
<dbReference type="EMBL" id="PUHR01000078">
    <property type="protein sequence ID" value="KAG0668129.1"/>
    <property type="molecule type" value="Genomic_DNA"/>
</dbReference>
<dbReference type="PANTHER" id="PTHR12811">
    <property type="entry name" value="VACUOLAR PROTEIN SORTING VPS16"/>
    <property type="match status" value="1"/>
</dbReference>
<dbReference type="InterPro" id="IPR011044">
    <property type="entry name" value="Quino_amine_DH_bsu"/>
</dbReference>
<feature type="domain" description="Vps16 C-terminal" evidence="2">
    <location>
        <begin position="554"/>
        <end position="708"/>
    </location>
</feature>
<sequence length="717" mass="83450">MIQNPSLSWEKLQNVFYRSRKLHDLQWSSKTDILYTVSRLFIAIQTDKSIQIFNHEGILLSDIDIGVFDTIVSFYFDKVDHKSLIVVGLQTCKIVRSWSPLQIKTINLPSDINDSIWDVNNNILITKNNKDIFRLDTIKGKFKKIFKNEDKYNILTKKHWDCNDNILIILDTESVFQIDLYSGKITKFKENNEWHQVTISKNGFICLYNAKNNKLNIFNSSSNLLLEHNLDIAPDNIKWCGDDSIACTFNDTVKLYAPDGEYVSFWYPSNIFCVETEIDGLKVFTDTDVHIVTRVGSYTADIYCMGSTEAGSMLLDAWRLLSTHTARAIDYLKDFDLINGINDCISAAQDEFNSQSQKELLNAATFGKSMLAYNEFDSDVFVRACDNIKLMKVFWNLGFFLTYQEYQDMGFETLINVLLQCHKFYECLQICKEFKRFYLVVRILEKWADIKIKISGDIDDNDLFDEILNRIDSTDERKEVSTSKLAQTAFEEGRFALARQFAMIEKSPELKVLALIKLDDYILAAQESLKCKCPDILDDPLLKQDSDFLKRNETLIDVQEELSNALSIQFVGLSMDQTIEKLLSIKQEKKLKMILKKFKVNDKKYYHIVCRTLIGDKRFEDLYEFATQKKSPIGYLPFYKYLKKANKQKEAARYIPMITEMSYKDKIKTLYEVKGYYELAQMFTKEKNILALKDLYQQVPPNEPQLRSFITETISKM</sequence>